<feature type="chain" id="PRO_5041275341" description="adenosine deaminase" evidence="7">
    <location>
        <begin position="36"/>
        <end position="520"/>
    </location>
</feature>
<dbReference type="SUPFAM" id="SSF51556">
    <property type="entry name" value="Metallo-dependent hydrolases"/>
    <property type="match status" value="1"/>
</dbReference>
<keyword evidence="4" id="KW-0479">Metal-binding</keyword>
<name>A0AA37SLB3_9PROT</name>
<comment type="similarity">
    <text evidence="2">Belongs to the metallo-dependent hydrolases superfamily. Adenosine and AMP deaminases family.</text>
</comment>
<keyword evidence="10" id="KW-1185">Reference proteome</keyword>
<proteinExistence type="inferred from homology"/>
<evidence type="ECO:0000256" key="4">
    <source>
        <dbReference type="ARBA" id="ARBA00022723"/>
    </source>
</evidence>
<sequence>MGRHRRAMRHSFFHVLPAVVLGMTSALTMIPAVHAAPQSVTQVYDRIRNDPVRLNMFLRAFPKGADLHNHLVGAIYAENMLNWAAHDGLCVSLKEKRILDHACTHPGEGEFPAAELSHHEETENVLIDALSMRDFVPAPGDASGHDHFFATFARFGSIDDAHSGDMLAEARDRAARDHVTYLELMISPGIGGMIGAGFHHPLKGDDFAAAHHALMPEIPELVQKARAATDQMEVQARDVLKCGTLQAHPGCAVTVRYLFQTRRTLPPQAVYAQLDAGYATVKADPRFVGLNIVAPEDDPTAMRDYDLHMRMFHFLNGVTPGVKLSLHAGELTTGLVPTEGLRHHIRAAIDVAGASRIGHGVDVALEDDPASLLAEMARRHVMVEINLTSNDEILGIKGSAHPFGLYRRASVPMALSTDDEGVSRGDLTQEYVRAAQTYDLSYADLKTLSRTGLEYAFVPGESLWSDHQLGQFVPACGTLPAVSGTCTIFLKTSEKARLQWALEQRFGTFEATVTHEGLYQ</sequence>
<dbReference type="PANTHER" id="PTHR11409:SF43">
    <property type="entry name" value="ADENOSINE DEAMINASE"/>
    <property type="match status" value="1"/>
</dbReference>
<dbReference type="InterPro" id="IPR032466">
    <property type="entry name" value="Metal_Hydrolase"/>
</dbReference>
<feature type="domain" description="Adenosine deaminase" evidence="8">
    <location>
        <begin position="172"/>
        <end position="461"/>
    </location>
</feature>
<evidence type="ECO:0000259" key="8">
    <source>
        <dbReference type="Pfam" id="PF00962"/>
    </source>
</evidence>
<accession>A0AA37SLB3</accession>
<reference evidence="10" key="1">
    <citation type="journal article" date="2019" name="Int. J. Syst. Evol. Microbiol.">
        <title>The Global Catalogue of Microorganisms (GCM) 10K type strain sequencing project: providing services to taxonomists for standard genome sequencing and annotation.</title>
        <authorList>
            <consortium name="The Broad Institute Genomics Platform"/>
            <consortium name="The Broad Institute Genome Sequencing Center for Infectious Disease"/>
            <person name="Wu L."/>
            <person name="Ma J."/>
        </authorList>
    </citation>
    <scope>NUCLEOTIDE SEQUENCE [LARGE SCALE GENOMIC DNA]</scope>
    <source>
        <strain evidence="10">NBRC 12467</strain>
    </source>
</reference>
<keyword evidence="5" id="KW-0378">Hydrolase</keyword>
<evidence type="ECO:0000256" key="5">
    <source>
        <dbReference type="ARBA" id="ARBA00022801"/>
    </source>
</evidence>
<protein>
    <recommendedName>
        <fullName evidence="3">adenosine deaminase</fullName>
        <ecNumber evidence="3">3.5.4.4</ecNumber>
    </recommendedName>
</protein>
<dbReference type="GO" id="GO:0043103">
    <property type="term" value="P:hypoxanthine salvage"/>
    <property type="evidence" value="ECO:0007669"/>
    <property type="project" value="TreeGrafter"/>
</dbReference>
<keyword evidence="6" id="KW-0862">Zinc</keyword>
<dbReference type="Pfam" id="PF00962">
    <property type="entry name" value="A_deaminase"/>
    <property type="match status" value="1"/>
</dbReference>
<dbReference type="GO" id="GO:0046872">
    <property type="term" value="F:metal ion binding"/>
    <property type="evidence" value="ECO:0007669"/>
    <property type="project" value="UniProtKB-KW"/>
</dbReference>
<dbReference type="GO" id="GO:0004000">
    <property type="term" value="F:adenosine deaminase activity"/>
    <property type="evidence" value="ECO:0007669"/>
    <property type="project" value="UniProtKB-ARBA"/>
</dbReference>
<dbReference type="Proteomes" id="UP001156708">
    <property type="component" value="Unassembled WGS sequence"/>
</dbReference>
<dbReference type="AlphaFoldDB" id="A0AA37SLB3"/>
<dbReference type="EMBL" id="BSNZ01000063">
    <property type="protein sequence ID" value="GLQ86401.1"/>
    <property type="molecule type" value="Genomic_DNA"/>
</dbReference>
<evidence type="ECO:0000256" key="3">
    <source>
        <dbReference type="ARBA" id="ARBA00012784"/>
    </source>
</evidence>
<keyword evidence="7" id="KW-0732">Signal</keyword>
<evidence type="ECO:0000256" key="1">
    <source>
        <dbReference type="ARBA" id="ARBA00001947"/>
    </source>
</evidence>
<comment type="cofactor">
    <cofactor evidence="1">
        <name>Zn(2+)</name>
        <dbReference type="ChEBI" id="CHEBI:29105"/>
    </cofactor>
</comment>
<evidence type="ECO:0000256" key="7">
    <source>
        <dbReference type="SAM" id="SignalP"/>
    </source>
</evidence>
<evidence type="ECO:0000256" key="2">
    <source>
        <dbReference type="ARBA" id="ARBA00006676"/>
    </source>
</evidence>
<evidence type="ECO:0000313" key="9">
    <source>
        <dbReference type="EMBL" id="GLQ86401.1"/>
    </source>
</evidence>
<organism evidence="9 10">
    <name type="scientific">Gluconobacter sphaericus NBRC 12467</name>
    <dbReference type="NCBI Taxonomy" id="1307951"/>
    <lineage>
        <taxon>Bacteria</taxon>
        <taxon>Pseudomonadati</taxon>
        <taxon>Pseudomonadota</taxon>
        <taxon>Alphaproteobacteria</taxon>
        <taxon>Acetobacterales</taxon>
        <taxon>Acetobacteraceae</taxon>
        <taxon>Gluconobacter</taxon>
    </lineage>
</organism>
<evidence type="ECO:0000313" key="10">
    <source>
        <dbReference type="Proteomes" id="UP001156708"/>
    </source>
</evidence>
<feature type="signal peptide" evidence="7">
    <location>
        <begin position="1"/>
        <end position="35"/>
    </location>
</feature>
<dbReference type="Gene3D" id="3.20.20.140">
    <property type="entry name" value="Metal-dependent hydrolases"/>
    <property type="match status" value="1"/>
</dbReference>
<dbReference type="GO" id="GO:0005829">
    <property type="term" value="C:cytosol"/>
    <property type="evidence" value="ECO:0007669"/>
    <property type="project" value="TreeGrafter"/>
</dbReference>
<dbReference type="InterPro" id="IPR001365">
    <property type="entry name" value="A_deaminase_dom"/>
</dbReference>
<dbReference type="GO" id="GO:0006154">
    <property type="term" value="P:adenosine catabolic process"/>
    <property type="evidence" value="ECO:0007669"/>
    <property type="project" value="TreeGrafter"/>
</dbReference>
<dbReference type="GO" id="GO:0046103">
    <property type="term" value="P:inosine biosynthetic process"/>
    <property type="evidence" value="ECO:0007669"/>
    <property type="project" value="TreeGrafter"/>
</dbReference>
<dbReference type="PANTHER" id="PTHR11409">
    <property type="entry name" value="ADENOSINE DEAMINASE"/>
    <property type="match status" value="1"/>
</dbReference>
<gene>
    <name evidence="9" type="primary">add</name>
    <name evidence="9" type="ORF">GCM10007872_33160</name>
</gene>
<dbReference type="InterPro" id="IPR006330">
    <property type="entry name" value="Ado/ade_deaminase"/>
</dbReference>
<evidence type="ECO:0000256" key="6">
    <source>
        <dbReference type="ARBA" id="ARBA00022833"/>
    </source>
</evidence>
<dbReference type="EC" id="3.5.4.4" evidence="3"/>
<comment type="caution">
    <text evidence="9">The sequence shown here is derived from an EMBL/GenBank/DDBJ whole genome shotgun (WGS) entry which is preliminary data.</text>
</comment>